<gene>
    <name evidence="2" type="ORF">E5676_scaffold451G001730</name>
</gene>
<dbReference type="EMBL" id="SSTD01016175">
    <property type="protein sequence ID" value="TYK01588.1"/>
    <property type="molecule type" value="Genomic_DNA"/>
</dbReference>
<reference evidence="2 3" key="1">
    <citation type="submission" date="2019-08" db="EMBL/GenBank/DDBJ databases">
        <title>Draft genome sequences of two oriental melons (Cucumis melo L. var makuwa).</title>
        <authorList>
            <person name="Kwon S.-Y."/>
        </authorList>
    </citation>
    <scope>NUCLEOTIDE SEQUENCE [LARGE SCALE GENOMIC DNA]</scope>
    <source>
        <strain evidence="3">cv. Chang Bougi</strain>
        <tissue evidence="2">Leaf</tissue>
    </source>
</reference>
<dbReference type="Pfam" id="PF17921">
    <property type="entry name" value="Integrase_H2C2"/>
    <property type="match status" value="1"/>
</dbReference>
<feature type="domain" description="Integrase zinc-binding" evidence="1">
    <location>
        <begin position="37"/>
        <end position="73"/>
    </location>
</feature>
<dbReference type="Proteomes" id="UP000321947">
    <property type="component" value="Unassembled WGS sequence"/>
</dbReference>
<sequence>MRRQLEDSQLKKMLGKSKQVQKVKFQLRLDGAIVKKGRTKMCRTLKRMYWWLGKKLEIVEFVDRCLIYQQVKPIRQRPEGLLNPLPLPEWKWEHITMDFLFGLPRSLS</sequence>
<name>A0A5D3BRE8_CUCMM</name>
<evidence type="ECO:0000313" key="2">
    <source>
        <dbReference type="EMBL" id="TYK01588.1"/>
    </source>
</evidence>
<accession>A0A5D3BRE8</accession>
<dbReference type="PANTHER" id="PTHR45835:SF99">
    <property type="entry name" value="CHROMO DOMAIN-CONTAINING PROTEIN-RELATED"/>
    <property type="match status" value="1"/>
</dbReference>
<proteinExistence type="predicted"/>
<comment type="caution">
    <text evidence="2">The sequence shown here is derived from an EMBL/GenBank/DDBJ whole genome shotgun (WGS) entry which is preliminary data.</text>
</comment>
<evidence type="ECO:0000259" key="1">
    <source>
        <dbReference type="Pfam" id="PF17921"/>
    </source>
</evidence>
<organism evidence="2 3">
    <name type="scientific">Cucumis melo var. makuwa</name>
    <name type="common">Oriental melon</name>
    <dbReference type="NCBI Taxonomy" id="1194695"/>
    <lineage>
        <taxon>Eukaryota</taxon>
        <taxon>Viridiplantae</taxon>
        <taxon>Streptophyta</taxon>
        <taxon>Embryophyta</taxon>
        <taxon>Tracheophyta</taxon>
        <taxon>Spermatophyta</taxon>
        <taxon>Magnoliopsida</taxon>
        <taxon>eudicotyledons</taxon>
        <taxon>Gunneridae</taxon>
        <taxon>Pentapetalae</taxon>
        <taxon>rosids</taxon>
        <taxon>fabids</taxon>
        <taxon>Cucurbitales</taxon>
        <taxon>Cucurbitaceae</taxon>
        <taxon>Benincaseae</taxon>
        <taxon>Cucumis</taxon>
    </lineage>
</organism>
<dbReference type="AlphaFoldDB" id="A0A5D3BRE8"/>
<protein>
    <submittedName>
        <fullName evidence="2">Putative integrase</fullName>
    </submittedName>
</protein>
<dbReference type="Gene3D" id="1.10.340.70">
    <property type="match status" value="1"/>
</dbReference>
<dbReference type="InterPro" id="IPR041588">
    <property type="entry name" value="Integrase_H2C2"/>
</dbReference>
<dbReference type="PANTHER" id="PTHR45835">
    <property type="entry name" value="YALI0A06105P"/>
    <property type="match status" value="1"/>
</dbReference>
<evidence type="ECO:0000313" key="3">
    <source>
        <dbReference type="Proteomes" id="UP000321947"/>
    </source>
</evidence>